<dbReference type="InterPro" id="IPR016274">
    <property type="entry name" value="Histidine_acid_Pase_euk"/>
</dbReference>
<protein>
    <recommendedName>
        <fullName evidence="6">Acid phosphatase pho5</fullName>
    </recommendedName>
</protein>
<feature type="disulfide bond" evidence="3">
    <location>
        <begin position="427"/>
        <end position="435"/>
    </location>
</feature>
<dbReference type="OrthoDB" id="6509975at2759"/>
<accession>A0A517LD85</accession>
<dbReference type="CDD" id="cd07061">
    <property type="entry name" value="HP_HAP_like"/>
    <property type="match status" value="1"/>
</dbReference>
<evidence type="ECO:0008006" key="6">
    <source>
        <dbReference type="Google" id="ProtNLM"/>
    </source>
</evidence>
<dbReference type="GO" id="GO:0003993">
    <property type="term" value="F:acid phosphatase activity"/>
    <property type="evidence" value="ECO:0007669"/>
    <property type="project" value="TreeGrafter"/>
</dbReference>
<dbReference type="Proteomes" id="UP000316270">
    <property type="component" value="Chromosome 10"/>
</dbReference>
<keyword evidence="5" id="KW-1185">Reference proteome</keyword>
<dbReference type="PANTHER" id="PTHR20963:SF12">
    <property type="entry name" value="HISTIDINE ACID PHOSPHATASE"/>
    <property type="match status" value="1"/>
</dbReference>
<feature type="disulfide bond" evidence="3">
    <location>
        <begin position="254"/>
        <end position="268"/>
    </location>
</feature>
<name>A0A517LD85_9PEZI</name>
<keyword evidence="2" id="KW-0325">Glycoprotein</keyword>
<evidence type="ECO:0000313" key="4">
    <source>
        <dbReference type="EMBL" id="QDS73584.1"/>
    </source>
</evidence>
<dbReference type="PANTHER" id="PTHR20963">
    <property type="entry name" value="MULTIPLE INOSITOL POLYPHOSPHATE PHOSPHATASE-RELATED"/>
    <property type="match status" value="1"/>
</dbReference>
<dbReference type="EMBL" id="CP042194">
    <property type="protein sequence ID" value="QDS73584.1"/>
    <property type="molecule type" value="Genomic_DNA"/>
</dbReference>
<dbReference type="STRING" id="50376.A0A517LD85"/>
<keyword evidence="3" id="KW-1015">Disulfide bond</keyword>
<dbReference type="Gene3D" id="3.40.50.1240">
    <property type="entry name" value="Phosphoglycerate mutase-like"/>
    <property type="match status" value="1"/>
</dbReference>
<proteinExistence type="predicted"/>
<gene>
    <name evidence="4" type="ORF">FKW77_001347</name>
</gene>
<dbReference type="AlphaFoldDB" id="A0A517LD85"/>
<evidence type="ECO:0000256" key="3">
    <source>
        <dbReference type="PIRSR" id="PIRSR000894-2"/>
    </source>
</evidence>
<reference evidence="4 5" key="1">
    <citation type="submission" date="2019-07" db="EMBL/GenBank/DDBJ databases">
        <title>Finished genome of Venturia effusa.</title>
        <authorList>
            <person name="Young C.A."/>
            <person name="Cox M.P."/>
            <person name="Ganley A.R.D."/>
            <person name="David W.J."/>
        </authorList>
    </citation>
    <scope>NUCLEOTIDE SEQUENCE [LARGE SCALE GENOMIC DNA]</scope>
    <source>
        <strain evidence="5">albino</strain>
    </source>
</reference>
<dbReference type="GO" id="GO:0009277">
    <property type="term" value="C:fungal-type cell wall"/>
    <property type="evidence" value="ECO:0007669"/>
    <property type="project" value="TreeGrafter"/>
</dbReference>
<dbReference type="InterPro" id="IPR000560">
    <property type="entry name" value="His_Pase_clade-2"/>
</dbReference>
<feature type="disulfide bond" evidence="3">
    <location>
        <begin position="65"/>
        <end position="399"/>
    </location>
</feature>
<organism evidence="4 5">
    <name type="scientific">Venturia effusa</name>
    <dbReference type="NCBI Taxonomy" id="50376"/>
    <lineage>
        <taxon>Eukaryota</taxon>
        <taxon>Fungi</taxon>
        <taxon>Dikarya</taxon>
        <taxon>Ascomycota</taxon>
        <taxon>Pezizomycotina</taxon>
        <taxon>Dothideomycetes</taxon>
        <taxon>Pleosporomycetidae</taxon>
        <taxon>Venturiales</taxon>
        <taxon>Venturiaceae</taxon>
        <taxon>Venturia</taxon>
    </lineage>
</organism>
<keyword evidence="1" id="KW-0378">Hydrolase</keyword>
<sequence length="464" mass="52361">MLYSGRAVAVLCAIESASAYSAQIPFLPQSHTQDYKFDPLLHLPGISPYFDAIGAGLKHKAPSHCEVTAASYLVRHAAIYAQDTDFETYIEPLLKKVNTTFVLSGKRRQGWSGPLKFLDKWETPIPDPKNQLEQITPQGIKDSIKVAKHLLSRYPTLVPTTKRVYADKKSRTQDTAKAFVAAFPQVVDVVEIKLHESFHSQVPHKACNAFSKEPGDEQMKEFLKHYATTTVRKLQQYSPVDLEINDIVGLQQLCGYESAIRGKVSEICDVFTDDEWMAYEYMMDMKYYYMVGHGNPLSPYLGFPWINTTATLMKKFHTPNHDASTNRRSRIPDDDGQRFFISFTHREVPPFIATALGLFNSSSHSSEQFPTDRINWSRSWKMADLVPFLGHVGIEKMTCQGLTASDDESKEYIRVIANTSPRPIPACQDGPGASCSIDSFLKLVEKGMETYGDFDGICKNEKRR</sequence>
<dbReference type="InterPro" id="IPR029033">
    <property type="entry name" value="His_PPase_superfam"/>
</dbReference>
<dbReference type="SUPFAM" id="SSF53254">
    <property type="entry name" value="Phosphoglycerate mutase-like"/>
    <property type="match status" value="1"/>
</dbReference>
<dbReference type="FunFam" id="3.40.50.1240:FF:000065">
    <property type="entry name" value="Similar to histidine acid phosphatase"/>
    <property type="match status" value="1"/>
</dbReference>
<evidence type="ECO:0000256" key="2">
    <source>
        <dbReference type="ARBA" id="ARBA00023180"/>
    </source>
</evidence>
<dbReference type="PIRSF" id="PIRSF000894">
    <property type="entry name" value="Acid_phosphatase"/>
    <property type="match status" value="1"/>
</dbReference>
<evidence type="ECO:0000313" key="5">
    <source>
        <dbReference type="Proteomes" id="UP000316270"/>
    </source>
</evidence>
<evidence type="ECO:0000256" key="1">
    <source>
        <dbReference type="ARBA" id="ARBA00022801"/>
    </source>
</evidence>
<dbReference type="Pfam" id="PF00328">
    <property type="entry name" value="His_Phos_2"/>
    <property type="match status" value="1"/>
</dbReference>